<evidence type="ECO:0000256" key="1">
    <source>
        <dbReference type="SAM" id="MobiDB-lite"/>
    </source>
</evidence>
<comment type="caution">
    <text evidence="3">The sequence shown here is derived from an EMBL/GenBank/DDBJ whole genome shotgun (WGS) entry which is preliminary data.</text>
</comment>
<evidence type="ECO:0008006" key="5">
    <source>
        <dbReference type="Google" id="ProtNLM"/>
    </source>
</evidence>
<sequence length="326" mass="34225">MKPTKLSVALAREAYEVRRQEAHGWLRGTTAGRTVARTIRGIADIEIADRAMTLAAQEFTSVLPLIVAVGTIGNLDAVSETFADQVGIDPGSLTSVTRTTADAIESSPPTFAAFGVIGILMVLVSGTSFARALGRVYGKVWDVPVLTLRGWWRWVAVLLAVAAALGLLGRVRLVNSVEWVGPPLAIVGEALVWFGLWMAVPYLLTAGRLAGRVLWATGALTSAGLTLVGMAGVIYLPRAIASAQGKFGELGVVFTGITWMFVQSAVVVAATVVVKAAALDEGVLGRLLRGPVPEQLAVVPPETPPDAPPDPPTADVHDLPRADRTG</sequence>
<keyword evidence="4" id="KW-1185">Reference proteome</keyword>
<dbReference type="EMBL" id="JBHUFB010000009">
    <property type="protein sequence ID" value="MFD1811918.1"/>
    <property type="molecule type" value="Genomic_DNA"/>
</dbReference>
<evidence type="ECO:0000313" key="3">
    <source>
        <dbReference type="EMBL" id="MFD1811918.1"/>
    </source>
</evidence>
<feature type="transmembrane region" description="Helical" evidence="2">
    <location>
        <begin position="111"/>
        <end position="130"/>
    </location>
</feature>
<feature type="transmembrane region" description="Helical" evidence="2">
    <location>
        <begin position="183"/>
        <end position="204"/>
    </location>
</feature>
<organism evidence="3 4">
    <name type="scientific">Rhodococcus gannanensis</name>
    <dbReference type="NCBI Taxonomy" id="1960308"/>
    <lineage>
        <taxon>Bacteria</taxon>
        <taxon>Bacillati</taxon>
        <taxon>Actinomycetota</taxon>
        <taxon>Actinomycetes</taxon>
        <taxon>Mycobacteriales</taxon>
        <taxon>Nocardiaceae</taxon>
        <taxon>Rhodococcus</taxon>
    </lineage>
</organism>
<feature type="transmembrane region" description="Helical" evidence="2">
    <location>
        <begin position="256"/>
        <end position="279"/>
    </location>
</feature>
<feature type="compositionally biased region" description="Basic and acidic residues" evidence="1">
    <location>
        <begin position="315"/>
        <end position="326"/>
    </location>
</feature>
<dbReference type="Proteomes" id="UP001597286">
    <property type="component" value="Unassembled WGS sequence"/>
</dbReference>
<protein>
    <recommendedName>
        <fullName evidence="5">YihY/virulence factor BrkB family protein</fullName>
    </recommendedName>
</protein>
<evidence type="ECO:0000256" key="2">
    <source>
        <dbReference type="SAM" id="Phobius"/>
    </source>
</evidence>
<gene>
    <name evidence="3" type="ORF">ACFSJG_06795</name>
</gene>
<feature type="compositionally biased region" description="Pro residues" evidence="1">
    <location>
        <begin position="301"/>
        <end position="312"/>
    </location>
</feature>
<evidence type="ECO:0000313" key="4">
    <source>
        <dbReference type="Proteomes" id="UP001597286"/>
    </source>
</evidence>
<keyword evidence="2" id="KW-1133">Transmembrane helix</keyword>
<keyword evidence="2" id="KW-0812">Transmembrane</keyword>
<reference evidence="4" key="1">
    <citation type="journal article" date="2019" name="Int. J. Syst. Evol. Microbiol.">
        <title>The Global Catalogue of Microorganisms (GCM) 10K type strain sequencing project: providing services to taxonomists for standard genome sequencing and annotation.</title>
        <authorList>
            <consortium name="The Broad Institute Genomics Platform"/>
            <consortium name="The Broad Institute Genome Sequencing Center for Infectious Disease"/>
            <person name="Wu L."/>
            <person name="Ma J."/>
        </authorList>
    </citation>
    <scope>NUCLEOTIDE SEQUENCE [LARGE SCALE GENOMIC DNA]</scope>
    <source>
        <strain evidence="4">DT72</strain>
    </source>
</reference>
<feature type="transmembrane region" description="Helical" evidence="2">
    <location>
        <begin position="213"/>
        <end position="236"/>
    </location>
</feature>
<feature type="region of interest" description="Disordered" evidence="1">
    <location>
        <begin position="295"/>
        <end position="326"/>
    </location>
</feature>
<feature type="transmembrane region" description="Helical" evidence="2">
    <location>
        <begin position="151"/>
        <end position="171"/>
    </location>
</feature>
<accession>A0ABW4P1S1</accession>
<dbReference type="RefSeq" id="WP_378484458.1">
    <property type="nucleotide sequence ID" value="NZ_JBHUFB010000009.1"/>
</dbReference>
<name>A0ABW4P1S1_9NOCA</name>
<proteinExistence type="predicted"/>
<keyword evidence="2" id="KW-0472">Membrane</keyword>